<protein>
    <submittedName>
        <fullName evidence="2">Uncharacterized protein</fullName>
    </submittedName>
</protein>
<keyword evidence="3" id="KW-1185">Reference proteome</keyword>
<accession>A0A1A9X395</accession>
<sequence length="129" mass="14819">MDIEIVYCKVEYKNKSNRSVLLVVIVALMQLESQMEDERTDQYDKKYIELTGSFLVSPGSKSISFKIISAVCWALVIVDIIILSHFTPSSRKRLPAYFACTQPLTEMRVDDKSVTLFSEIFSFYMLTVI</sequence>
<organism evidence="2 3">
    <name type="scientific">Glossina brevipalpis</name>
    <dbReference type="NCBI Taxonomy" id="37001"/>
    <lineage>
        <taxon>Eukaryota</taxon>
        <taxon>Metazoa</taxon>
        <taxon>Ecdysozoa</taxon>
        <taxon>Arthropoda</taxon>
        <taxon>Hexapoda</taxon>
        <taxon>Insecta</taxon>
        <taxon>Pterygota</taxon>
        <taxon>Neoptera</taxon>
        <taxon>Endopterygota</taxon>
        <taxon>Diptera</taxon>
        <taxon>Brachycera</taxon>
        <taxon>Muscomorpha</taxon>
        <taxon>Hippoboscoidea</taxon>
        <taxon>Glossinidae</taxon>
        <taxon>Glossina</taxon>
    </lineage>
</organism>
<keyword evidence="1" id="KW-0472">Membrane</keyword>
<keyword evidence="1" id="KW-1133">Transmembrane helix</keyword>
<evidence type="ECO:0000313" key="2">
    <source>
        <dbReference type="EnsemblMetazoa" id="GBRI042700-PA"/>
    </source>
</evidence>
<dbReference type="EnsemblMetazoa" id="GBRI042700-RA">
    <property type="protein sequence ID" value="GBRI042700-PA"/>
    <property type="gene ID" value="GBRI042700"/>
</dbReference>
<keyword evidence="1" id="KW-0812">Transmembrane</keyword>
<dbReference type="Proteomes" id="UP000091820">
    <property type="component" value="Unassembled WGS sequence"/>
</dbReference>
<proteinExistence type="predicted"/>
<reference evidence="2" key="2">
    <citation type="submission" date="2020-05" db="UniProtKB">
        <authorList>
            <consortium name="EnsemblMetazoa"/>
        </authorList>
    </citation>
    <scope>IDENTIFICATION</scope>
    <source>
        <strain evidence="2">IAEA</strain>
    </source>
</reference>
<feature type="transmembrane region" description="Helical" evidence="1">
    <location>
        <begin position="63"/>
        <end position="83"/>
    </location>
</feature>
<name>A0A1A9X395_9MUSC</name>
<evidence type="ECO:0000256" key="1">
    <source>
        <dbReference type="SAM" id="Phobius"/>
    </source>
</evidence>
<dbReference type="AlphaFoldDB" id="A0A1A9X395"/>
<dbReference type="VEuPathDB" id="VectorBase:GBRI042700"/>
<reference evidence="3" key="1">
    <citation type="submission" date="2014-03" db="EMBL/GenBank/DDBJ databases">
        <authorList>
            <person name="Aksoy S."/>
            <person name="Warren W."/>
            <person name="Wilson R.K."/>
        </authorList>
    </citation>
    <scope>NUCLEOTIDE SEQUENCE [LARGE SCALE GENOMIC DNA]</scope>
    <source>
        <strain evidence="3">IAEA</strain>
    </source>
</reference>
<evidence type="ECO:0000313" key="3">
    <source>
        <dbReference type="Proteomes" id="UP000091820"/>
    </source>
</evidence>